<feature type="compositionally biased region" description="Low complexity" evidence="7">
    <location>
        <begin position="596"/>
        <end position="609"/>
    </location>
</feature>
<feature type="region of interest" description="Disordered" evidence="7">
    <location>
        <begin position="704"/>
        <end position="725"/>
    </location>
</feature>
<name>A0AAV5GEY2_9BASI</name>
<dbReference type="EMBL" id="BQKY01000003">
    <property type="protein sequence ID" value="GJN88300.1"/>
    <property type="molecule type" value="Genomic_DNA"/>
</dbReference>
<feature type="domain" description="C2H2-type" evidence="8">
    <location>
        <begin position="300"/>
        <end position="332"/>
    </location>
</feature>
<keyword evidence="10" id="KW-1185">Reference proteome</keyword>
<evidence type="ECO:0000256" key="4">
    <source>
        <dbReference type="ARBA" id="ARBA00022771"/>
    </source>
</evidence>
<dbReference type="PROSITE" id="PS50157">
    <property type="entry name" value="ZINC_FINGER_C2H2_2"/>
    <property type="match status" value="4"/>
</dbReference>
<proteinExistence type="inferred from homology"/>
<feature type="compositionally biased region" description="Acidic residues" evidence="7">
    <location>
        <begin position="943"/>
        <end position="957"/>
    </location>
</feature>
<evidence type="ECO:0000256" key="3">
    <source>
        <dbReference type="ARBA" id="ARBA00022737"/>
    </source>
</evidence>
<feature type="domain" description="C2H2-type" evidence="8">
    <location>
        <begin position="212"/>
        <end position="241"/>
    </location>
</feature>
<reference evidence="9 10" key="1">
    <citation type="submission" date="2021-12" db="EMBL/GenBank/DDBJ databases">
        <title>High titer production of polyol ester of fatty acids by Rhodotorula paludigena BS15 towards product separation-free biomass refinery.</title>
        <authorList>
            <person name="Mano J."/>
            <person name="Ono H."/>
            <person name="Tanaka T."/>
            <person name="Naito K."/>
            <person name="Sushida H."/>
            <person name="Ike M."/>
            <person name="Tokuyasu K."/>
            <person name="Kitaoka M."/>
        </authorList>
    </citation>
    <scope>NUCLEOTIDE SEQUENCE [LARGE SCALE GENOMIC DNA]</scope>
    <source>
        <strain evidence="9 10">BS15</strain>
    </source>
</reference>
<dbReference type="SUPFAM" id="SSF57667">
    <property type="entry name" value="beta-beta-alpha zinc fingers"/>
    <property type="match status" value="2"/>
</dbReference>
<dbReference type="InterPro" id="IPR013087">
    <property type="entry name" value="Znf_C2H2_type"/>
</dbReference>
<dbReference type="PANTHER" id="PTHR23235">
    <property type="entry name" value="KRUEPPEL-LIKE TRANSCRIPTION FACTOR"/>
    <property type="match status" value="1"/>
</dbReference>
<feature type="domain" description="C2H2-type" evidence="8">
    <location>
        <begin position="242"/>
        <end position="271"/>
    </location>
</feature>
<dbReference type="GO" id="GO:0000978">
    <property type="term" value="F:RNA polymerase II cis-regulatory region sequence-specific DNA binding"/>
    <property type="evidence" value="ECO:0007669"/>
    <property type="project" value="TreeGrafter"/>
</dbReference>
<keyword evidence="5" id="KW-0862">Zinc</keyword>
<keyword evidence="4 6" id="KW-0863">Zinc-finger</keyword>
<evidence type="ECO:0000313" key="9">
    <source>
        <dbReference type="EMBL" id="GJN88300.1"/>
    </source>
</evidence>
<dbReference type="FunFam" id="3.30.160.60:FF:000002">
    <property type="entry name" value="Zinc finger protein 1 homolog"/>
    <property type="match status" value="1"/>
</dbReference>
<comment type="caution">
    <text evidence="9">The sequence shown here is derived from an EMBL/GenBank/DDBJ whole genome shotgun (WGS) entry which is preliminary data.</text>
</comment>
<dbReference type="PANTHER" id="PTHR23235:SF120">
    <property type="entry name" value="KRUPPEL-LIKE FACTOR 15"/>
    <property type="match status" value="1"/>
</dbReference>
<keyword evidence="2" id="KW-0479">Metal-binding</keyword>
<evidence type="ECO:0000256" key="6">
    <source>
        <dbReference type="PROSITE-ProRule" id="PRU00042"/>
    </source>
</evidence>
<dbReference type="PROSITE" id="PS00028">
    <property type="entry name" value="ZINC_FINGER_C2H2_1"/>
    <property type="match status" value="4"/>
</dbReference>
<dbReference type="Proteomes" id="UP001342314">
    <property type="component" value="Unassembled WGS sequence"/>
</dbReference>
<evidence type="ECO:0000313" key="10">
    <source>
        <dbReference type="Proteomes" id="UP001342314"/>
    </source>
</evidence>
<comment type="similarity">
    <text evidence="1">Belongs to the krueppel C2H2-type zinc-finger protein family.</text>
</comment>
<evidence type="ECO:0000256" key="5">
    <source>
        <dbReference type="ARBA" id="ARBA00022833"/>
    </source>
</evidence>
<feature type="region of interest" description="Disordered" evidence="7">
    <location>
        <begin position="466"/>
        <end position="490"/>
    </location>
</feature>
<accession>A0AAV5GEY2</accession>
<feature type="region of interest" description="Disordered" evidence="7">
    <location>
        <begin position="933"/>
        <end position="979"/>
    </location>
</feature>
<feature type="compositionally biased region" description="Acidic residues" evidence="7">
    <location>
        <begin position="99"/>
        <end position="125"/>
    </location>
</feature>
<dbReference type="GO" id="GO:0000981">
    <property type="term" value="F:DNA-binding transcription factor activity, RNA polymerase II-specific"/>
    <property type="evidence" value="ECO:0007669"/>
    <property type="project" value="UniProtKB-ARBA"/>
</dbReference>
<sequence>MPPSTRLANRDRRYSGFDDSSSDTGAAAPDEAADVEPAAAPRVRDEGRVGFAPPKGSNDSGRAREQHVQAEEAQDHADAQPVEPNDGDSEHDEHGGFDESYDDPVEVMDDNPDDDDFDPNGELDDAGASRRPSYTKAKARRSLSGAASATADATSVVASKPHPLPRTQRAKRRDDDDSDYRDDGEDELIGIASADGTYYGGRRADPTKAKPFECHATGCNKAFSRKSDLVRHARIHTDERPFECEVPGCGKAFIQRSALTVHERVHTGERPHTCDICTRTFSDSSSLARHRRVHTGSRPYKCDVDECGRTFCRKTTLTRHMAREHPLDGSKPAGRARAPKKRTAADEGQSNDIASRAKASNASTSRRKAAAGADTGKAPRITSKTRSAARMRPKDDDFYDDDDEYDAPYDDEPETYPSPVAARYHPYKFSAPDEEYAPPATRRSRTFAAPRPASVERVDLAPDFEHSVEQNHSPPHQPQQSQQRSPQQTPWAIPRSIALERPSTAAGDGKMASPALTRPSFGRSYSMPDAPEPRAPLYAIDQYGQAYEVDEYGNAISETVSPLEPSTPLDAQAARDRQFSQPEQHLAPPLDYHQRSPSPMSAPPTTTSAGHFSERLPPVLSSYQQHHLQQHHAQRYHAAYTQPEQYSPIDTPVYGQHQPLSAQSYEMDDDEYETPMHAAFESFGAAYHHGYSAMHHYQHRSYQQSFGSSHVGPPPAPSHATTNPYLSPYSRGSPTLAPLQPHLSPKLGRTGMGMHATLTSGAAPTQTSPLLQHQGFVSPVRSFTTLPSGHGGGGGMFASSSTYSTSALGGIPGSALRHSPSMLRRSYASSTPADHRSYYVSPPTSHLPAPHAAHAFAHVDSAPFAHGAAVSQRSSVGSAAAAYGDDDEPDLNVFTRPGSPELEFTAHDEGAELDTPRVFASVQAIAAEKASFSEAAQDKLDDWVGDELAEDDDEEDGSPERDMLDSPIGSEGVVPMIEA</sequence>
<feature type="compositionally biased region" description="Acidic residues" evidence="7">
    <location>
        <begin position="176"/>
        <end position="188"/>
    </location>
</feature>
<evidence type="ECO:0000259" key="8">
    <source>
        <dbReference type="PROSITE" id="PS50157"/>
    </source>
</evidence>
<gene>
    <name evidence="9" type="ORF">Rhopal_001265-T1</name>
</gene>
<feature type="compositionally biased region" description="Polar residues" evidence="7">
    <location>
        <begin position="348"/>
        <end position="364"/>
    </location>
</feature>
<organism evidence="9 10">
    <name type="scientific">Rhodotorula paludigena</name>
    <dbReference type="NCBI Taxonomy" id="86838"/>
    <lineage>
        <taxon>Eukaryota</taxon>
        <taxon>Fungi</taxon>
        <taxon>Dikarya</taxon>
        <taxon>Basidiomycota</taxon>
        <taxon>Pucciniomycotina</taxon>
        <taxon>Microbotryomycetes</taxon>
        <taxon>Sporidiobolales</taxon>
        <taxon>Sporidiobolaceae</taxon>
        <taxon>Rhodotorula</taxon>
    </lineage>
</organism>
<feature type="region of interest" description="Disordered" evidence="7">
    <location>
        <begin position="503"/>
        <end position="524"/>
    </location>
</feature>
<dbReference type="AlphaFoldDB" id="A0AAV5GEY2"/>
<feature type="compositionally biased region" description="Basic and acidic residues" evidence="7">
    <location>
        <begin position="61"/>
        <end position="78"/>
    </location>
</feature>
<feature type="compositionally biased region" description="Acidic residues" evidence="7">
    <location>
        <begin position="397"/>
        <end position="414"/>
    </location>
</feature>
<keyword evidence="3" id="KW-0677">Repeat</keyword>
<feature type="region of interest" description="Disordered" evidence="7">
    <location>
        <begin position="1"/>
        <end position="188"/>
    </location>
</feature>
<dbReference type="Gene3D" id="3.30.160.60">
    <property type="entry name" value="Classic Zinc Finger"/>
    <property type="match status" value="4"/>
</dbReference>
<feature type="region of interest" description="Disordered" evidence="7">
    <location>
        <begin position="322"/>
        <end position="453"/>
    </location>
</feature>
<feature type="compositionally biased region" description="Low complexity" evidence="7">
    <location>
        <begin position="142"/>
        <end position="159"/>
    </location>
</feature>
<dbReference type="InterPro" id="IPR036236">
    <property type="entry name" value="Znf_C2H2_sf"/>
</dbReference>
<dbReference type="FunFam" id="3.30.160.60:FF:000125">
    <property type="entry name" value="Putative zinc finger protein 143"/>
    <property type="match status" value="1"/>
</dbReference>
<feature type="compositionally biased region" description="Low complexity" evidence="7">
    <location>
        <begin position="26"/>
        <end position="41"/>
    </location>
</feature>
<feature type="region of interest" description="Disordered" evidence="7">
    <location>
        <begin position="587"/>
        <end position="610"/>
    </location>
</feature>
<dbReference type="Pfam" id="PF00096">
    <property type="entry name" value="zf-C2H2"/>
    <property type="match status" value="4"/>
</dbReference>
<evidence type="ECO:0000256" key="7">
    <source>
        <dbReference type="SAM" id="MobiDB-lite"/>
    </source>
</evidence>
<dbReference type="FunFam" id="3.30.160.60:FF:000624">
    <property type="entry name" value="zinc finger protein 697"/>
    <property type="match status" value="1"/>
</dbReference>
<dbReference type="GO" id="GO:0008270">
    <property type="term" value="F:zinc ion binding"/>
    <property type="evidence" value="ECO:0007669"/>
    <property type="project" value="UniProtKB-KW"/>
</dbReference>
<dbReference type="SMART" id="SM00355">
    <property type="entry name" value="ZnF_C2H2"/>
    <property type="match status" value="4"/>
</dbReference>
<protein>
    <recommendedName>
        <fullName evidence="8">C2H2-type domain-containing protein</fullName>
    </recommendedName>
</protein>
<evidence type="ECO:0000256" key="1">
    <source>
        <dbReference type="ARBA" id="ARBA00006991"/>
    </source>
</evidence>
<feature type="compositionally biased region" description="Low complexity" evidence="7">
    <location>
        <begin position="470"/>
        <end position="490"/>
    </location>
</feature>
<evidence type="ECO:0000256" key="2">
    <source>
        <dbReference type="ARBA" id="ARBA00022723"/>
    </source>
</evidence>
<dbReference type="FunFam" id="3.30.160.60:FF:000446">
    <property type="entry name" value="Zinc finger protein"/>
    <property type="match status" value="1"/>
</dbReference>
<feature type="domain" description="C2H2-type" evidence="8">
    <location>
        <begin position="272"/>
        <end position="299"/>
    </location>
</feature>